<dbReference type="AlphaFoldDB" id="A0A3A9ATN9"/>
<evidence type="ECO:0000313" key="2">
    <source>
        <dbReference type="EMBL" id="RKI90913.1"/>
    </source>
</evidence>
<gene>
    <name evidence="2" type="ORF">D7V94_12410</name>
</gene>
<name>A0A3A9ATN9_9FIRM</name>
<dbReference type="PROSITE" id="PS51257">
    <property type="entry name" value="PROKAR_LIPOPROTEIN"/>
    <property type="match status" value="1"/>
</dbReference>
<comment type="caution">
    <text evidence="2">The sequence shown here is derived from an EMBL/GenBank/DDBJ whole genome shotgun (WGS) entry which is preliminary data.</text>
</comment>
<organism evidence="2 3">
    <name type="scientific">Parablautia intestinalis</name>
    <dbReference type="NCBI Taxonomy" id="2320100"/>
    <lineage>
        <taxon>Bacteria</taxon>
        <taxon>Bacillati</taxon>
        <taxon>Bacillota</taxon>
        <taxon>Clostridia</taxon>
        <taxon>Lachnospirales</taxon>
        <taxon>Lachnospiraceae</taxon>
        <taxon>Parablautia</taxon>
    </lineage>
</organism>
<dbReference type="OrthoDB" id="2003240at2"/>
<dbReference type="Proteomes" id="UP000280696">
    <property type="component" value="Unassembled WGS sequence"/>
</dbReference>
<proteinExistence type="predicted"/>
<evidence type="ECO:0000256" key="1">
    <source>
        <dbReference type="SAM" id="Coils"/>
    </source>
</evidence>
<keyword evidence="1" id="KW-0175">Coiled coil</keyword>
<keyword evidence="3" id="KW-1185">Reference proteome</keyword>
<reference evidence="2 3" key="1">
    <citation type="submission" date="2018-09" db="EMBL/GenBank/DDBJ databases">
        <title>Murine metabolic-syndrome-specific gut microbial biobank.</title>
        <authorList>
            <person name="Liu C."/>
        </authorList>
    </citation>
    <scope>NUCLEOTIDE SEQUENCE [LARGE SCALE GENOMIC DNA]</scope>
    <source>
        <strain evidence="2 3">0.1xD8-82</strain>
    </source>
</reference>
<evidence type="ECO:0000313" key="3">
    <source>
        <dbReference type="Proteomes" id="UP000280696"/>
    </source>
</evidence>
<accession>A0A3A9ATN9</accession>
<dbReference type="EMBL" id="RAYQ01000012">
    <property type="protein sequence ID" value="RKI90913.1"/>
    <property type="molecule type" value="Genomic_DNA"/>
</dbReference>
<feature type="coiled-coil region" evidence="1">
    <location>
        <begin position="89"/>
        <end position="116"/>
    </location>
</feature>
<dbReference type="RefSeq" id="WP_120470210.1">
    <property type="nucleotide sequence ID" value="NZ_CATAJS010000006.1"/>
</dbReference>
<protein>
    <submittedName>
        <fullName evidence="2">Uncharacterized protein</fullName>
    </submittedName>
</protein>
<sequence length="223" mass="25037">MIQNKAVSKIKFFIFSLFLSVIFTGCGPSEEKIAQAQDAYTALTQLHNQVVEAHGLIDDNSLDKELVALAQQVKQIETYHLNELKDEEIDTLLQTMDDLTKSYEEYLNTIKTIREEETAAILTEIPLTLLNNTEMTFQTLALYSKDSVSHEADVLEDTSGFVPGQYLAGLVIYRDVSHTPWILKLENAEGASYEVQLPVNTYGEDGVSLTLTYDSEQNEIKCS</sequence>